<evidence type="ECO:0000256" key="3">
    <source>
        <dbReference type="ARBA" id="ARBA00022692"/>
    </source>
</evidence>
<sequence length="432" mass="44713">MGFTRALGHSPGLWRLLLVRLTSQLSDGAFQAALAFSILFNPDRHTDPMAVALGFAVLLLPYSVVGPFAGALLDHWDRRRVLVWVNVLRAIAIALVALAMGTSAPDGFVLVAALLVTGCSRFVASGLSAALPHVAPRDVLIEMNAFFTTLGAGLLAGGTLISVGLRAVFGANNAGSAATLLAGAAIALISASIAVGFPRRFLGPDVPDDAGHNAVYAMAHGLGHGLRAAATTRTVAVVLSAIGVHRFVFGINTLMLLLIVRSADLGPIRGHDVGALAVIGAGVALGALVAAFTTPAAVHRLGRRWTIVASLAVAVVAEAMLAHITWITVIVSALLLGLVGQTIKLCGDLAMQADISDTYRGQVFAVQDGLFNSAFVFAMILAATVLPADGIDPMLVILAAGLYLFAAIGVTLMHPRHVPTRLETPVDVQPVR</sequence>
<reference evidence="9" key="1">
    <citation type="journal article" date="2019" name="Int. J. Syst. Evol. Microbiol.">
        <title>The Global Catalogue of Microorganisms (GCM) 10K type strain sequencing project: providing services to taxonomists for standard genome sequencing and annotation.</title>
        <authorList>
            <consortium name="The Broad Institute Genomics Platform"/>
            <consortium name="The Broad Institute Genome Sequencing Center for Infectious Disease"/>
            <person name="Wu L."/>
            <person name="Ma J."/>
        </authorList>
    </citation>
    <scope>NUCLEOTIDE SEQUENCE [LARGE SCALE GENOMIC DNA]</scope>
    <source>
        <strain evidence="9">JCM 18077</strain>
    </source>
</reference>
<comment type="subcellular location">
    <subcellularLocation>
        <location evidence="1">Cell membrane</location>
        <topology evidence="1">Multi-pass membrane protein</topology>
    </subcellularLocation>
</comment>
<proteinExistence type="predicted"/>
<dbReference type="InterPro" id="IPR020846">
    <property type="entry name" value="MFS_dom"/>
</dbReference>
<feature type="domain" description="Major facilitator superfamily (MFS) profile" evidence="7">
    <location>
        <begin position="1"/>
        <end position="418"/>
    </location>
</feature>
<dbReference type="PROSITE" id="PS50850">
    <property type="entry name" value="MFS"/>
    <property type="match status" value="1"/>
</dbReference>
<dbReference type="EMBL" id="BAABIE010000003">
    <property type="protein sequence ID" value="GAA4743643.1"/>
    <property type="molecule type" value="Genomic_DNA"/>
</dbReference>
<dbReference type="SUPFAM" id="SSF103473">
    <property type="entry name" value="MFS general substrate transporter"/>
    <property type="match status" value="1"/>
</dbReference>
<dbReference type="InterPro" id="IPR036259">
    <property type="entry name" value="MFS_trans_sf"/>
</dbReference>
<dbReference type="PANTHER" id="PTHR23513:SF17">
    <property type="entry name" value="MEMBRANE PROTEIN"/>
    <property type="match status" value="1"/>
</dbReference>
<organism evidence="8 9">
    <name type="scientific">Gordonia alkaliphila</name>
    <dbReference type="NCBI Taxonomy" id="1053547"/>
    <lineage>
        <taxon>Bacteria</taxon>
        <taxon>Bacillati</taxon>
        <taxon>Actinomycetota</taxon>
        <taxon>Actinomycetes</taxon>
        <taxon>Mycobacteriales</taxon>
        <taxon>Gordoniaceae</taxon>
        <taxon>Gordonia</taxon>
    </lineage>
</organism>
<evidence type="ECO:0000256" key="1">
    <source>
        <dbReference type="ARBA" id="ARBA00004651"/>
    </source>
</evidence>
<keyword evidence="9" id="KW-1185">Reference proteome</keyword>
<evidence type="ECO:0000256" key="5">
    <source>
        <dbReference type="ARBA" id="ARBA00023136"/>
    </source>
</evidence>
<feature type="transmembrane region" description="Helical" evidence="6">
    <location>
        <begin position="273"/>
        <end position="293"/>
    </location>
</feature>
<gene>
    <name evidence="8" type="ORF">GCM10023217_10550</name>
</gene>
<dbReference type="RefSeq" id="WP_345312688.1">
    <property type="nucleotide sequence ID" value="NZ_BAABIE010000003.1"/>
</dbReference>
<name>A0ABP8Z1B5_9ACTN</name>
<evidence type="ECO:0000256" key="4">
    <source>
        <dbReference type="ARBA" id="ARBA00022989"/>
    </source>
</evidence>
<feature type="transmembrane region" description="Helical" evidence="6">
    <location>
        <begin position="49"/>
        <end position="69"/>
    </location>
</feature>
<dbReference type="Proteomes" id="UP001500822">
    <property type="component" value="Unassembled WGS sequence"/>
</dbReference>
<feature type="transmembrane region" description="Helical" evidence="6">
    <location>
        <begin position="235"/>
        <end position="261"/>
    </location>
</feature>
<keyword evidence="2" id="KW-1003">Cell membrane</keyword>
<evidence type="ECO:0000313" key="8">
    <source>
        <dbReference type="EMBL" id="GAA4743643.1"/>
    </source>
</evidence>
<protein>
    <submittedName>
        <fullName evidence="8">MFS transporter</fullName>
    </submittedName>
</protein>
<feature type="transmembrane region" description="Helical" evidence="6">
    <location>
        <begin position="177"/>
        <end position="197"/>
    </location>
</feature>
<feature type="transmembrane region" description="Helical" evidence="6">
    <location>
        <begin position="143"/>
        <end position="165"/>
    </location>
</feature>
<accession>A0ABP8Z1B5</accession>
<feature type="transmembrane region" description="Helical" evidence="6">
    <location>
        <begin position="305"/>
        <end position="324"/>
    </location>
</feature>
<keyword evidence="4 6" id="KW-1133">Transmembrane helix</keyword>
<keyword evidence="5 6" id="KW-0472">Membrane</keyword>
<evidence type="ECO:0000259" key="7">
    <source>
        <dbReference type="PROSITE" id="PS50850"/>
    </source>
</evidence>
<keyword evidence="3 6" id="KW-0812">Transmembrane</keyword>
<dbReference type="Gene3D" id="1.20.1250.20">
    <property type="entry name" value="MFS general substrate transporter like domains"/>
    <property type="match status" value="1"/>
</dbReference>
<dbReference type="PANTHER" id="PTHR23513">
    <property type="entry name" value="INTEGRAL MEMBRANE EFFLUX PROTEIN-RELATED"/>
    <property type="match status" value="1"/>
</dbReference>
<feature type="transmembrane region" description="Helical" evidence="6">
    <location>
        <begin position="394"/>
        <end position="413"/>
    </location>
</feature>
<feature type="transmembrane region" description="Helical" evidence="6">
    <location>
        <begin position="81"/>
        <end position="101"/>
    </location>
</feature>
<feature type="transmembrane region" description="Helical" evidence="6">
    <location>
        <begin position="107"/>
        <end position="131"/>
    </location>
</feature>
<evidence type="ECO:0000313" key="9">
    <source>
        <dbReference type="Proteomes" id="UP001500822"/>
    </source>
</evidence>
<comment type="caution">
    <text evidence="8">The sequence shown here is derived from an EMBL/GenBank/DDBJ whole genome shotgun (WGS) entry which is preliminary data.</text>
</comment>
<evidence type="ECO:0000256" key="2">
    <source>
        <dbReference type="ARBA" id="ARBA00022475"/>
    </source>
</evidence>
<evidence type="ECO:0000256" key="6">
    <source>
        <dbReference type="SAM" id="Phobius"/>
    </source>
</evidence>
<feature type="transmembrane region" description="Helical" evidence="6">
    <location>
        <begin position="370"/>
        <end position="388"/>
    </location>
</feature>